<dbReference type="Proteomes" id="UP000887565">
    <property type="component" value="Unplaced"/>
</dbReference>
<protein>
    <submittedName>
        <fullName evidence="2">Uncharacterized protein</fullName>
    </submittedName>
</protein>
<proteinExistence type="predicted"/>
<organism evidence="1 2">
    <name type="scientific">Romanomermis culicivorax</name>
    <name type="common">Nematode worm</name>
    <dbReference type="NCBI Taxonomy" id="13658"/>
    <lineage>
        <taxon>Eukaryota</taxon>
        <taxon>Metazoa</taxon>
        <taxon>Ecdysozoa</taxon>
        <taxon>Nematoda</taxon>
        <taxon>Enoplea</taxon>
        <taxon>Dorylaimia</taxon>
        <taxon>Mermithida</taxon>
        <taxon>Mermithoidea</taxon>
        <taxon>Mermithidae</taxon>
        <taxon>Romanomermis</taxon>
    </lineage>
</organism>
<evidence type="ECO:0000313" key="2">
    <source>
        <dbReference type="WBParaSite" id="nRc.2.0.1.t39188-RA"/>
    </source>
</evidence>
<accession>A0A915KL79</accession>
<reference evidence="2" key="1">
    <citation type="submission" date="2022-11" db="UniProtKB">
        <authorList>
            <consortium name="WormBaseParasite"/>
        </authorList>
    </citation>
    <scope>IDENTIFICATION</scope>
</reference>
<name>A0A915KL79_ROMCU</name>
<sequence length="122" mass="13953">MKFMFQMSDARQFKTREDSIKMHETFFRIFGQTLVDKIAEFVRPSGSAACGRHASQTRRIVLSNVHGANEVGPVLMKILVVLGKKDKCQFCSKLSEKNVCPHPKKIPGYRPDWQIKTFPPVE</sequence>
<dbReference type="WBParaSite" id="nRc.2.0.1.t39188-RA">
    <property type="protein sequence ID" value="nRc.2.0.1.t39188-RA"/>
    <property type="gene ID" value="nRc.2.0.1.g39188"/>
</dbReference>
<dbReference type="AlphaFoldDB" id="A0A915KL79"/>
<keyword evidence="1" id="KW-1185">Reference proteome</keyword>
<evidence type="ECO:0000313" key="1">
    <source>
        <dbReference type="Proteomes" id="UP000887565"/>
    </source>
</evidence>